<evidence type="ECO:0008006" key="4">
    <source>
        <dbReference type="Google" id="ProtNLM"/>
    </source>
</evidence>
<evidence type="ECO:0000313" key="2">
    <source>
        <dbReference type="EMBL" id="QUS56367.1"/>
    </source>
</evidence>
<reference evidence="2 3" key="1">
    <citation type="journal article" date="2021" name="Angew. Chem. Int. Ed. Engl.">
        <title>A novel family of nonribosomal peptides modulate collective behavior in Pseudovibrio bacteria isolated from marine sponges.</title>
        <authorList>
            <person name="Ioca L.P."/>
            <person name="Dai Y."/>
            <person name="Kunakom S."/>
            <person name="Diaz-Espinosa J."/>
            <person name="Krunic A."/>
            <person name="Crnkovic C.M."/>
            <person name="Orjala J."/>
            <person name="Sanchez L.M."/>
            <person name="Ferreira A.G."/>
            <person name="Berlinck R.G.S."/>
            <person name="Eustaquio A.S."/>
        </authorList>
    </citation>
    <scope>NUCLEOTIDE SEQUENCE [LARGE SCALE GENOMIC DNA]</scope>
    <source>
        <strain evidence="2 3">Ab134</strain>
    </source>
</reference>
<dbReference type="EMBL" id="CP074126">
    <property type="protein sequence ID" value="QUS56367.1"/>
    <property type="molecule type" value="Genomic_DNA"/>
</dbReference>
<organism evidence="2 3">
    <name type="scientific">Pseudovibrio brasiliensis</name>
    <dbReference type="NCBI Taxonomy" id="1898042"/>
    <lineage>
        <taxon>Bacteria</taxon>
        <taxon>Pseudomonadati</taxon>
        <taxon>Pseudomonadota</taxon>
        <taxon>Alphaproteobacteria</taxon>
        <taxon>Hyphomicrobiales</taxon>
        <taxon>Stappiaceae</taxon>
        <taxon>Pseudovibrio</taxon>
    </lineage>
</organism>
<protein>
    <recommendedName>
        <fullName evidence="4">CEL-III C-terminal domain-containing protein</fullName>
    </recommendedName>
</protein>
<name>A0ABX8ANZ6_9HYPH</name>
<proteinExistence type="predicted"/>
<keyword evidence="1" id="KW-0732">Signal</keyword>
<keyword evidence="3" id="KW-1185">Reference proteome</keyword>
<dbReference type="RefSeq" id="WP_075699962.1">
    <property type="nucleotide sequence ID" value="NZ_CP074126.1"/>
</dbReference>
<dbReference type="Proteomes" id="UP000680706">
    <property type="component" value="Chromosome"/>
</dbReference>
<sequence length="269" mass="28409">MPLKSLSRLAALGLVIMFSMLSSSLVQADTSADASTDPSLFKECPVSQDDPNAFALCATAKCWTVDTVAYCKCDALNEQSISLPFHYEENGEKKDVCNLLKAGIDNGFTVSTYATPRQMESDYDPESEKLGEPMAMYTCPNSEDAPAGYSAQCDGGLCFNSTQGKDFPGIGPVKDDEIICSCPAVPSPKAGFQIAGPWLCAPGDSNSDGTCCDSSFHDKLCSVKSVSSTGTELMVGAPLGVAKILSKKLDGKEPAINRCVFKQTAGVSE</sequence>
<accession>A0ABX8ANZ6</accession>
<feature type="chain" id="PRO_5047034802" description="CEL-III C-terminal domain-containing protein" evidence="1">
    <location>
        <begin position="29"/>
        <end position="269"/>
    </location>
</feature>
<gene>
    <name evidence="2" type="ORF">KGB56_02635</name>
</gene>
<evidence type="ECO:0000313" key="3">
    <source>
        <dbReference type="Proteomes" id="UP000680706"/>
    </source>
</evidence>
<feature type="signal peptide" evidence="1">
    <location>
        <begin position="1"/>
        <end position="28"/>
    </location>
</feature>
<evidence type="ECO:0000256" key="1">
    <source>
        <dbReference type="SAM" id="SignalP"/>
    </source>
</evidence>